<keyword evidence="5" id="KW-1185">Reference proteome</keyword>
<organism evidence="4 5">
    <name type="scientific">Inquilinus limosus</name>
    <dbReference type="NCBI Taxonomy" id="171674"/>
    <lineage>
        <taxon>Bacteria</taxon>
        <taxon>Pseudomonadati</taxon>
        <taxon>Pseudomonadota</taxon>
        <taxon>Alphaproteobacteria</taxon>
        <taxon>Rhodospirillales</taxon>
        <taxon>Rhodospirillaceae</taxon>
        <taxon>Inquilinus</taxon>
    </lineage>
</organism>
<keyword evidence="4" id="KW-0670">Pyruvate</keyword>
<dbReference type="Proteomes" id="UP000196655">
    <property type="component" value="Unassembled WGS sequence"/>
</dbReference>
<evidence type="ECO:0000256" key="2">
    <source>
        <dbReference type="ARBA" id="ARBA00023027"/>
    </source>
</evidence>
<dbReference type="InterPro" id="IPR006140">
    <property type="entry name" value="D-isomer_DH_NAD-bd"/>
</dbReference>
<dbReference type="OrthoDB" id="9787219at2"/>
<dbReference type="STRING" id="1122125.GCA_000423185_02450"/>
<dbReference type="Gene3D" id="3.40.50.720">
    <property type="entry name" value="NAD(P)-binding Rossmann-like Domain"/>
    <property type="match status" value="2"/>
</dbReference>
<dbReference type="Pfam" id="PF02826">
    <property type="entry name" value="2-Hacid_dh_C"/>
    <property type="match status" value="1"/>
</dbReference>
<dbReference type="AlphaFoldDB" id="A0A211ZUR5"/>
<dbReference type="EMBL" id="NHON01000001">
    <property type="protein sequence ID" value="OWJ69031.1"/>
    <property type="molecule type" value="Genomic_DNA"/>
</dbReference>
<sequence length="311" mass="33255">MTRATLLYKSDPVRGAVWDRVFREEAPDIALEVWSADAPPSDAAYLVAWIPPEDLARSAPKLEVLFGLGAGVDHLNLSSLPPGVQLVRMVDPDLTRSMVEYVLYAVLALHRDIPAYLADQREGRWAPRAVRRSADRTVGVMGLGVLGRAAAEALRDLGFAVRGWSASEKAIPGVACFAGPQALPDFLGACETLVCLLPLTGTTRGLLNAELFAALPEGAGLVNVGRGGHVVEADLLAALGSGQVSAAILDVLATEPPAPDHPLLRHPRVMLTPHVASATHPDSAARQVIRAIRRHREGLPLENTVDRRQAY</sequence>
<protein>
    <submittedName>
        <fullName evidence="4">Glyoxylate/hydroxypyruvate reductase A</fullName>
    </submittedName>
</protein>
<gene>
    <name evidence="4" type="ORF">BWR60_00310</name>
</gene>
<dbReference type="PANTHER" id="PTHR43333:SF1">
    <property type="entry name" value="D-ISOMER SPECIFIC 2-HYDROXYACID DEHYDROGENASE NAD-BINDING DOMAIN-CONTAINING PROTEIN"/>
    <property type="match status" value="1"/>
</dbReference>
<evidence type="ECO:0000313" key="4">
    <source>
        <dbReference type="EMBL" id="OWJ69031.1"/>
    </source>
</evidence>
<feature type="domain" description="D-isomer specific 2-hydroxyacid dehydrogenase NAD-binding" evidence="3">
    <location>
        <begin position="105"/>
        <end position="276"/>
    </location>
</feature>
<accession>A0A211ZUR5</accession>
<keyword evidence="1" id="KW-0560">Oxidoreductase</keyword>
<evidence type="ECO:0000259" key="3">
    <source>
        <dbReference type="Pfam" id="PF02826"/>
    </source>
</evidence>
<keyword evidence="2" id="KW-0520">NAD</keyword>
<dbReference type="InterPro" id="IPR036291">
    <property type="entry name" value="NAD(P)-bd_dom_sf"/>
</dbReference>
<dbReference type="GO" id="GO:0016491">
    <property type="term" value="F:oxidoreductase activity"/>
    <property type="evidence" value="ECO:0007669"/>
    <property type="project" value="UniProtKB-KW"/>
</dbReference>
<comment type="caution">
    <text evidence="4">The sequence shown here is derived from an EMBL/GenBank/DDBJ whole genome shotgun (WGS) entry which is preliminary data.</text>
</comment>
<evidence type="ECO:0000256" key="1">
    <source>
        <dbReference type="ARBA" id="ARBA00023002"/>
    </source>
</evidence>
<evidence type="ECO:0000313" key="5">
    <source>
        <dbReference type="Proteomes" id="UP000196655"/>
    </source>
</evidence>
<proteinExistence type="predicted"/>
<name>A0A211ZUR5_9PROT</name>
<reference evidence="5" key="1">
    <citation type="submission" date="2017-05" db="EMBL/GenBank/DDBJ databases">
        <authorList>
            <person name="Macchi M."/>
            <person name="Festa S."/>
            <person name="Coppotelli B.M."/>
            <person name="Morelli I.S."/>
        </authorList>
    </citation>
    <scope>NUCLEOTIDE SEQUENCE [LARGE SCALE GENOMIC DNA]</scope>
    <source>
        <strain evidence="5">I</strain>
    </source>
</reference>
<dbReference type="SUPFAM" id="SSF52283">
    <property type="entry name" value="Formate/glycerate dehydrogenase catalytic domain-like"/>
    <property type="match status" value="1"/>
</dbReference>
<dbReference type="CDD" id="cd12164">
    <property type="entry name" value="GDH_like_2"/>
    <property type="match status" value="1"/>
</dbReference>
<dbReference type="SUPFAM" id="SSF51735">
    <property type="entry name" value="NAD(P)-binding Rossmann-fold domains"/>
    <property type="match status" value="1"/>
</dbReference>
<dbReference type="RefSeq" id="WP_088149018.1">
    <property type="nucleotide sequence ID" value="NZ_NHON01000001.1"/>
</dbReference>
<dbReference type="GO" id="GO:0051287">
    <property type="term" value="F:NAD binding"/>
    <property type="evidence" value="ECO:0007669"/>
    <property type="project" value="InterPro"/>
</dbReference>
<dbReference type="PANTHER" id="PTHR43333">
    <property type="entry name" value="2-HACID_DH_C DOMAIN-CONTAINING PROTEIN"/>
    <property type="match status" value="1"/>
</dbReference>